<dbReference type="AlphaFoldDB" id="A0A1G7Z3S1"/>
<keyword evidence="8" id="KW-0915">Sodium</keyword>
<dbReference type="STRING" id="659014.SAMN04487996_12756"/>
<feature type="transmembrane region" description="Helical" evidence="12">
    <location>
        <begin position="308"/>
        <end position="328"/>
    </location>
</feature>
<dbReference type="GO" id="GO:0015386">
    <property type="term" value="F:potassium:proton antiporter activity"/>
    <property type="evidence" value="ECO:0007669"/>
    <property type="project" value="TreeGrafter"/>
</dbReference>
<evidence type="ECO:0000256" key="2">
    <source>
        <dbReference type="ARBA" id="ARBA00007367"/>
    </source>
</evidence>
<evidence type="ECO:0000256" key="8">
    <source>
        <dbReference type="ARBA" id="ARBA00023053"/>
    </source>
</evidence>
<organism evidence="14 15">
    <name type="scientific">Dyadobacter soli</name>
    <dbReference type="NCBI Taxonomy" id="659014"/>
    <lineage>
        <taxon>Bacteria</taxon>
        <taxon>Pseudomonadati</taxon>
        <taxon>Bacteroidota</taxon>
        <taxon>Cytophagia</taxon>
        <taxon>Cytophagales</taxon>
        <taxon>Spirosomataceae</taxon>
        <taxon>Dyadobacter</taxon>
    </lineage>
</organism>
<dbReference type="PANTHER" id="PTHR10110">
    <property type="entry name" value="SODIUM/HYDROGEN EXCHANGER"/>
    <property type="match status" value="1"/>
</dbReference>
<comment type="subcellular location">
    <subcellularLocation>
        <location evidence="1">Cell membrane</location>
        <topology evidence="1">Multi-pass membrane protein</topology>
    </subcellularLocation>
</comment>
<dbReference type="GO" id="GO:0051453">
    <property type="term" value="P:regulation of intracellular pH"/>
    <property type="evidence" value="ECO:0007669"/>
    <property type="project" value="TreeGrafter"/>
</dbReference>
<evidence type="ECO:0000256" key="9">
    <source>
        <dbReference type="ARBA" id="ARBA00023065"/>
    </source>
</evidence>
<feature type="transmembrane region" description="Helical" evidence="12">
    <location>
        <begin position="216"/>
        <end position="236"/>
    </location>
</feature>
<dbReference type="Proteomes" id="UP000198748">
    <property type="component" value="Unassembled WGS sequence"/>
</dbReference>
<keyword evidence="6 12" id="KW-0812">Transmembrane</keyword>
<feature type="transmembrane region" description="Helical" evidence="12">
    <location>
        <begin position="399"/>
        <end position="419"/>
    </location>
</feature>
<reference evidence="15" key="1">
    <citation type="submission" date="2016-10" db="EMBL/GenBank/DDBJ databases">
        <authorList>
            <person name="Varghese N."/>
            <person name="Submissions S."/>
        </authorList>
    </citation>
    <scope>NUCLEOTIDE SEQUENCE [LARGE SCALE GENOMIC DNA]</scope>
    <source>
        <strain evidence="15">DSM 25329</strain>
    </source>
</reference>
<feature type="transmembrane region" description="Helical" evidence="12">
    <location>
        <begin position="43"/>
        <end position="63"/>
    </location>
</feature>
<keyword evidence="4" id="KW-0050">Antiport</keyword>
<protein>
    <submittedName>
        <fullName evidence="14">Monovalent cation:H+ antiporter, CPA1 family</fullName>
    </submittedName>
</protein>
<feature type="transmembrane region" description="Helical" evidence="12">
    <location>
        <begin position="143"/>
        <end position="166"/>
    </location>
</feature>
<feature type="transmembrane region" description="Helical" evidence="12">
    <location>
        <begin position="115"/>
        <end position="137"/>
    </location>
</feature>
<evidence type="ECO:0000256" key="1">
    <source>
        <dbReference type="ARBA" id="ARBA00004651"/>
    </source>
</evidence>
<keyword evidence="5" id="KW-1003">Cell membrane</keyword>
<proteinExistence type="inferred from homology"/>
<dbReference type="EMBL" id="FNAN01000027">
    <property type="protein sequence ID" value="SDH03239.1"/>
    <property type="molecule type" value="Genomic_DNA"/>
</dbReference>
<feature type="transmembrane region" description="Helical" evidence="12">
    <location>
        <begin position="248"/>
        <end position="265"/>
    </location>
</feature>
<keyword evidence="15" id="KW-1185">Reference proteome</keyword>
<feature type="transmembrane region" description="Helical" evidence="12">
    <location>
        <begin position="20"/>
        <end position="36"/>
    </location>
</feature>
<dbReference type="InterPro" id="IPR006153">
    <property type="entry name" value="Cation/H_exchanger_TM"/>
</dbReference>
<dbReference type="Pfam" id="PF00999">
    <property type="entry name" value="Na_H_Exchanger"/>
    <property type="match status" value="1"/>
</dbReference>
<sequence length="434" mass="47001">MPARNSLFLVSLKNIFMELYYSFSALIVLSAIFSYLNSRFLKLPPSIGVMVIALMVSLGLIATDSIFPRTFIRISTLIASVDLTEILMGAMLNFLLFAGAIHLHLEDLREQRLPVIIFSTVSVVISTFVIGFIMYSVLPLLGITIPLIQCLVFGALISPTDPIAVLGILKQAGVPKSLETKIAGESLFNDGMAVVVFILMLALARGEEVNTSFTGIAGLFVKEAIGGIVLGLLLGFLGSKMMYRVDGYNVHVLITLAIVMGGHLAAQALHMSGPLAMVAAGLVVGNYGKNPGAVSDTERDYIDKFWELIDEILNAILFLIIGFELLLIPDMKQYGWAGLVAIVVVLSARFISIYIPVKLIPFKTRFGKKSITILVWGGLRGGVSIALALSIDHDLNKDLLLAITYFVVLFSIIVQGLTVGKLTDRLPDDVEPAV</sequence>
<gene>
    <name evidence="14" type="ORF">SAMN04487996_12756</name>
</gene>
<comment type="similarity">
    <text evidence="2">Belongs to the monovalent cation:proton antiporter 1 (CPA1) transporter (TC 2.A.36) family.</text>
</comment>
<evidence type="ECO:0000313" key="15">
    <source>
        <dbReference type="Proteomes" id="UP000198748"/>
    </source>
</evidence>
<keyword evidence="10 12" id="KW-0472">Membrane</keyword>
<keyword evidence="3" id="KW-0813">Transport</keyword>
<feature type="transmembrane region" description="Helical" evidence="12">
    <location>
        <begin position="83"/>
        <end position="103"/>
    </location>
</feature>
<evidence type="ECO:0000256" key="7">
    <source>
        <dbReference type="ARBA" id="ARBA00022989"/>
    </source>
</evidence>
<dbReference type="PANTHER" id="PTHR10110:SF195">
    <property type="entry name" value="NA(+)_H(+) ANTIPORTER NHAS2"/>
    <property type="match status" value="1"/>
</dbReference>
<evidence type="ECO:0000256" key="6">
    <source>
        <dbReference type="ARBA" id="ARBA00022692"/>
    </source>
</evidence>
<evidence type="ECO:0000256" key="4">
    <source>
        <dbReference type="ARBA" id="ARBA00022449"/>
    </source>
</evidence>
<evidence type="ECO:0000313" key="14">
    <source>
        <dbReference type="EMBL" id="SDH03239.1"/>
    </source>
</evidence>
<feature type="domain" description="Cation/H+ exchanger transmembrane" evidence="13">
    <location>
        <begin position="29"/>
        <end position="422"/>
    </location>
</feature>
<feature type="transmembrane region" description="Helical" evidence="12">
    <location>
        <begin position="334"/>
        <end position="352"/>
    </location>
</feature>
<dbReference type="InterPro" id="IPR018422">
    <property type="entry name" value="Cation/H_exchanger_CPA1"/>
</dbReference>
<name>A0A1G7Z3S1_9BACT</name>
<dbReference type="GO" id="GO:0098719">
    <property type="term" value="P:sodium ion import across plasma membrane"/>
    <property type="evidence" value="ECO:0007669"/>
    <property type="project" value="TreeGrafter"/>
</dbReference>
<dbReference type="GO" id="GO:0015385">
    <property type="term" value="F:sodium:proton antiporter activity"/>
    <property type="evidence" value="ECO:0007669"/>
    <property type="project" value="InterPro"/>
</dbReference>
<evidence type="ECO:0000256" key="11">
    <source>
        <dbReference type="ARBA" id="ARBA00023201"/>
    </source>
</evidence>
<evidence type="ECO:0000256" key="10">
    <source>
        <dbReference type="ARBA" id="ARBA00023136"/>
    </source>
</evidence>
<accession>A0A1G7Z3S1</accession>
<dbReference type="GO" id="GO:0005886">
    <property type="term" value="C:plasma membrane"/>
    <property type="evidence" value="ECO:0007669"/>
    <property type="project" value="UniProtKB-SubCell"/>
</dbReference>
<keyword evidence="11" id="KW-0739">Sodium transport</keyword>
<evidence type="ECO:0000256" key="3">
    <source>
        <dbReference type="ARBA" id="ARBA00022448"/>
    </source>
</evidence>
<evidence type="ECO:0000256" key="12">
    <source>
        <dbReference type="SAM" id="Phobius"/>
    </source>
</evidence>
<dbReference type="Gene3D" id="6.10.140.1330">
    <property type="match status" value="1"/>
</dbReference>
<keyword evidence="7 12" id="KW-1133">Transmembrane helix</keyword>
<feature type="transmembrane region" description="Helical" evidence="12">
    <location>
        <begin position="187"/>
        <end position="204"/>
    </location>
</feature>
<evidence type="ECO:0000256" key="5">
    <source>
        <dbReference type="ARBA" id="ARBA00022475"/>
    </source>
</evidence>
<keyword evidence="9" id="KW-0406">Ion transport</keyword>
<evidence type="ECO:0000259" key="13">
    <source>
        <dbReference type="Pfam" id="PF00999"/>
    </source>
</evidence>
<feature type="transmembrane region" description="Helical" evidence="12">
    <location>
        <begin position="373"/>
        <end position="393"/>
    </location>
</feature>